<evidence type="ECO:0000313" key="1">
    <source>
        <dbReference type="EMBL" id="ACH48209.1"/>
    </source>
</evidence>
<organism evidence="1">
    <name type="scientific">Cyriopagopus schmidti</name>
    <name type="common">Chinese bird spider</name>
    <name type="synonym">Haplopelma schmidti</name>
    <dbReference type="NCBI Taxonomy" id="29017"/>
    <lineage>
        <taxon>Eukaryota</taxon>
        <taxon>Metazoa</taxon>
        <taxon>Ecdysozoa</taxon>
        <taxon>Arthropoda</taxon>
        <taxon>Chelicerata</taxon>
        <taxon>Arachnida</taxon>
        <taxon>Araneae</taxon>
        <taxon>Mygalomorphae</taxon>
        <taxon>Avicularoidea</taxon>
        <taxon>Theraphosidae</taxon>
        <taxon>Cyriopagopus</taxon>
    </lineage>
</organism>
<dbReference type="AlphaFoldDB" id="B5M6F5"/>
<dbReference type="EMBL" id="EU979506">
    <property type="protein sequence ID" value="ACH48209.1"/>
    <property type="molecule type" value="mRNA"/>
</dbReference>
<name>B5M6F5_CYRSC</name>
<protein>
    <submittedName>
        <fullName evidence="1">Uncharacterized protein</fullName>
    </submittedName>
</protein>
<reference evidence="1" key="1">
    <citation type="submission" date="2008-07" db="EMBL/GenBank/DDBJ databases">
        <title>Venomics of the spider Ornithoctonus huwena based on transcriptomic versus proteomic analysis.</title>
        <authorList>
            <person name="Jiang L."/>
            <person name="Peng L."/>
            <person name="Liang S."/>
        </authorList>
    </citation>
    <scope>NUCLEOTIDE SEQUENCE</scope>
</reference>
<proteinExistence type="evidence at transcript level"/>
<accession>B5M6F5</accession>
<sequence length="56" mass="6222">MYGPTAALLIMTTFLCHGESQSRCFRNTSKFVICIHLALLYLVEWLNIGSATSPCV</sequence>